<sequence>MYDRLIDDYLNKVTKGMGHKQRDDVRNELRSHILDSADALAAERNTAVNESIVREVLARMGPAEKIAAGYPVKDGGVFRDRFVLIIGGIIALVLILAVLAVLAAAAGACAFLSLAPVQNVGLAGFAIEQKEYNASHAAADRIELDVSTFNGAVEVLPSDGDTVDVKVVMHAPEGRIGEITADANFGGDNESMKVNVDVRRLTSDVVAAGFGNLGGNVYVYVPEESLYDINVRTSNGRVHVGNFSGEALKLQTSNGGITVEGGDYSRIDAKTSNGRIVAKYNATDVVFETSNSGIDLDTTQPAGSLRAITSNGRISVDLPDTAGFSIEASTSNGRIRHAAFPMVLTTEESNRIAGHTAGNYTEAFSVYLRTSNGGIEIV</sequence>
<keyword evidence="4" id="KW-1185">Reference proteome</keyword>
<accession>Q0W4P0</accession>
<proteinExistence type="predicted"/>
<dbReference type="EMBL" id="AM114193">
    <property type="protein sequence ID" value="CAJ36653.1"/>
    <property type="molecule type" value="Genomic_DNA"/>
</dbReference>
<protein>
    <recommendedName>
        <fullName evidence="2">DUF4097 domain-containing protein</fullName>
    </recommendedName>
</protein>
<evidence type="ECO:0000259" key="2">
    <source>
        <dbReference type="Pfam" id="PF13349"/>
    </source>
</evidence>
<dbReference type="AlphaFoldDB" id="Q0W4P0"/>
<name>Q0W4P0_METAR</name>
<reference evidence="3 4" key="1">
    <citation type="journal article" date="2006" name="Science">
        <title>Genome of rice cluster I archaea -- the key methane producers in the rice rhizosphere.</title>
        <authorList>
            <person name="Erkel C."/>
            <person name="Kube M."/>
            <person name="Reinhardt R."/>
            <person name="Liesack W."/>
        </authorList>
    </citation>
    <scope>NUCLEOTIDE SEQUENCE [LARGE SCALE GENOMIC DNA]</scope>
    <source>
        <strain evidence="4">DSM 22066 / NBRC 105507 / MRE50</strain>
    </source>
</reference>
<dbReference type="GeneID" id="25397285"/>
<feature type="transmembrane region" description="Helical" evidence="1">
    <location>
        <begin position="82"/>
        <end position="115"/>
    </location>
</feature>
<dbReference type="KEGG" id="rci:RCIX1375"/>
<gene>
    <name evidence="3" type="ORF">RCIX1375</name>
</gene>
<dbReference type="eggNOG" id="arCOG03825">
    <property type="taxonomic scope" value="Archaea"/>
</dbReference>
<dbReference type="OrthoDB" id="15347at2157"/>
<dbReference type="Pfam" id="PF13349">
    <property type="entry name" value="DUF4097"/>
    <property type="match status" value="1"/>
</dbReference>
<evidence type="ECO:0000313" key="3">
    <source>
        <dbReference type="EMBL" id="CAJ36653.1"/>
    </source>
</evidence>
<keyword evidence="1" id="KW-0812">Transmembrane</keyword>
<dbReference type="PATRIC" id="fig|351160.9.peg.1610"/>
<evidence type="ECO:0000313" key="4">
    <source>
        <dbReference type="Proteomes" id="UP000000663"/>
    </source>
</evidence>
<keyword evidence="1" id="KW-0472">Membrane</keyword>
<keyword evidence="1" id="KW-1133">Transmembrane helix</keyword>
<feature type="domain" description="DUF4097" evidence="2">
    <location>
        <begin position="158"/>
        <end position="377"/>
    </location>
</feature>
<dbReference type="RefSeq" id="WP_012035898.1">
    <property type="nucleotide sequence ID" value="NC_009464.1"/>
</dbReference>
<dbReference type="InterPro" id="IPR025164">
    <property type="entry name" value="Toastrack_DUF4097"/>
</dbReference>
<organism evidence="3 4">
    <name type="scientific">Methanocella arvoryzae (strain DSM 22066 / NBRC 105507 / MRE50)</name>
    <dbReference type="NCBI Taxonomy" id="351160"/>
    <lineage>
        <taxon>Archaea</taxon>
        <taxon>Methanobacteriati</taxon>
        <taxon>Methanobacteriota</taxon>
        <taxon>Stenosarchaea group</taxon>
        <taxon>Methanomicrobia</taxon>
        <taxon>Methanocellales</taxon>
        <taxon>Methanocellaceae</taxon>
        <taxon>Methanocella</taxon>
    </lineage>
</organism>
<dbReference type="Proteomes" id="UP000000663">
    <property type="component" value="Chromosome"/>
</dbReference>
<dbReference type="Pfam" id="PF22564">
    <property type="entry name" value="HAAS"/>
    <property type="match status" value="1"/>
</dbReference>
<evidence type="ECO:0000256" key="1">
    <source>
        <dbReference type="SAM" id="Phobius"/>
    </source>
</evidence>
<dbReference type="STRING" id="351160.RCIX1375"/>